<feature type="transmembrane region" description="Helical" evidence="6">
    <location>
        <begin position="194"/>
        <end position="215"/>
    </location>
</feature>
<feature type="domain" description="O-antigen ligase-related" evidence="7">
    <location>
        <begin position="228"/>
        <end position="381"/>
    </location>
</feature>
<evidence type="ECO:0000256" key="3">
    <source>
        <dbReference type="ARBA" id="ARBA00022989"/>
    </source>
</evidence>
<comment type="caution">
    <text evidence="8">The sequence shown here is derived from an EMBL/GenBank/DDBJ whole genome shotgun (WGS) entry which is preliminary data.</text>
</comment>
<dbReference type="RefSeq" id="WP_183950720.1">
    <property type="nucleotide sequence ID" value="NZ_JACIDH010000002.1"/>
</dbReference>
<dbReference type="PANTHER" id="PTHR37422">
    <property type="entry name" value="TEICHURONIC ACID BIOSYNTHESIS PROTEIN TUAE"/>
    <property type="match status" value="1"/>
</dbReference>
<dbReference type="GO" id="GO:0016020">
    <property type="term" value="C:membrane"/>
    <property type="evidence" value="ECO:0007669"/>
    <property type="project" value="UniProtKB-SubCell"/>
</dbReference>
<comment type="subcellular location">
    <subcellularLocation>
        <location evidence="1">Membrane</location>
        <topology evidence="1">Multi-pass membrane protein</topology>
    </subcellularLocation>
</comment>
<feature type="transmembrane region" description="Helical" evidence="6">
    <location>
        <begin position="105"/>
        <end position="124"/>
    </location>
</feature>
<feature type="transmembrane region" description="Helical" evidence="6">
    <location>
        <begin position="422"/>
        <end position="445"/>
    </location>
</feature>
<keyword evidence="4 6" id="KW-0472">Membrane</keyword>
<evidence type="ECO:0000313" key="8">
    <source>
        <dbReference type="EMBL" id="MBB3878523.1"/>
    </source>
</evidence>
<dbReference type="PANTHER" id="PTHR37422:SF23">
    <property type="entry name" value="TEICHURONIC ACID BIOSYNTHESIS PROTEIN TUAE"/>
    <property type="match status" value="1"/>
</dbReference>
<feature type="transmembrane region" description="Helical" evidence="6">
    <location>
        <begin position="222"/>
        <end position="253"/>
    </location>
</feature>
<feature type="transmembrane region" description="Helical" evidence="6">
    <location>
        <begin position="130"/>
        <end position="148"/>
    </location>
</feature>
<evidence type="ECO:0000256" key="1">
    <source>
        <dbReference type="ARBA" id="ARBA00004141"/>
    </source>
</evidence>
<evidence type="ECO:0000256" key="4">
    <source>
        <dbReference type="ARBA" id="ARBA00023136"/>
    </source>
</evidence>
<dbReference type="GO" id="GO:0016874">
    <property type="term" value="F:ligase activity"/>
    <property type="evidence" value="ECO:0007669"/>
    <property type="project" value="UniProtKB-KW"/>
</dbReference>
<feature type="transmembrane region" description="Helical" evidence="6">
    <location>
        <begin position="160"/>
        <end position="178"/>
    </location>
</feature>
<evidence type="ECO:0000259" key="7">
    <source>
        <dbReference type="Pfam" id="PF04932"/>
    </source>
</evidence>
<evidence type="ECO:0000256" key="5">
    <source>
        <dbReference type="SAM" id="MobiDB-lite"/>
    </source>
</evidence>
<accession>A0A7W6AAD0</accession>
<sequence>MTVRAPTFPGFRHPAAGRDMRPRPAAPPRHGKGWMAAPFSGLVFLLLTLRFGMDRVLMGTSISLGSTNVTLGILFNFAFVFIAFSLLGFTLFSNRAMQSDAVVPLALWLPFLISLFGSLAYTAYPVDGIKFVWNVLTFFCMFAIGYHYSRYFSISRIADVIIVTGIFPILISIVFYALDGFGQRLQGAAGHPNMLAFFLFFYVSFCYHGLVWGWIKSRAIRNVAILFCAVATLELLLTGTRSAFVALFAFILVSTLRRPLWLLMVLPAPLLALAIPSVNERITEVFHSKPTVSYEYFVATARGDTETEGGVEADSGTWRMFLWKAAWSVILEAPLLGHGAYSFLPSSPDFFPLKAAGGSGAHNIFVQITFEQGFVGLATYLWLIFGICALAITRFRRDPGLAIFIIMLTLCFNVAGLSDNMLYYLIDQIYICFASGITLGLLMRAPPPKPAAFRRFRAA</sequence>
<feature type="transmembrane region" description="Helical" evidence="6">
    <location>
        <begin position="399"/>
        <end position="416"/>
    </location>
</feature>
<evidence type="ECO:0000313" key="9">
    <source>
        <dbReference type="Proteomes" id="UP000538670"/>
    </source>
</evidence>
<evidence type="ECO:0000256" key="2">
    <source>
        <dbReference type="ARBA" id="ARBA00022692"/>
    </source>
</evidence>
<protein>
    <submittedName>
        <fullName evidence="8">O-antigen ligase</fullName>
    </submittedName>
</protein>
<feature type="transmembrane region" description="Helical" evidence="6">
    <location>
        <begin position="73"/>
        <end position="93"/>
    </location>
</feature>
<dbReference type="InterPro" id="IPR051533">
    <property type="entry name" value="WaaL-like"/>
</dbReference>
<evidence type="ECO:0000256" key="6">
    <source>
        <dbReference type="SAM" id="Phobius"/>
    </source>
</evidence>
<organism evidence="8 9">
    <name type="scientific">Sphingomonas pseudosanguinis</name>
    <dbReference type="NCBI Taxonomy" id="413712"/>
    <lineage>
        <taxon>Bacteria</taxon>
        <taxon>Pseudomonadati</taxon>
        <taxon>Pseudomonadota</taxon>
        <taxon>Alphaproteobacteria</taxon>
        <taxon>Sphingomonadales</taxon>
        <taxon>Sphingomonadaceae</taxon>
        <taxon>Sphingomonas</taxon>
    </lineage>
</organism>
<keyword evidence="3 6" id="KW-1133">Transmembrane helix</keyword>
<gene>
    <name evidence="8" type="ORF">GGR48_000936</name>
</gene>
<dbReference type="Pfam" id="PF04932">
    <property type="entry name" value="Wzy_C"/>
    <property type="match status" value="1"/>
</dbReference>
<reference evidence="8 9" key="1">
    <citation type="submission" date="2020-08" db="EMBL/GenBank/DDBJ databases">
        <title>Genomic Encyclopedia of Type Strains, Phase IV (KMG-IV): sequencing the most valuable type-strain genomes for metagenomic binning, comparative biology and taxonomic classification.</title>
        <authorList>
            <person name="Goeker M."/>
        </authorList>
    </citation>
    <scope>NUCLEOTIDE SEQUENCE [LARGE SCALE GENOMIC DNA]</scope>
    <source>
        <strain evidence="8 9">DSM 19512</strain>
    </source>
</reference>
<proteinExistence type="predicted"/>
<keyword evidence="2 6" id="KW-0812">Transmembrane</keyword>
<keyword evidence="9" id="KW-1185">Reference proteome</keyword>
<dbReference type="Proteomes" id="UP000538670">
    <property type="component" value="Unassembled WGS sequence"/>
</dbReference>
<name>A0A7W6AAD0_9SPHN</name>
<feature type="transmembrane region" description="Helical" evidence="6">
    <location>
        <begin position="259"/>
        <end position="279"/>
    </location>
</feature>
<feature type="transmembrane region" description="Helical" evidence="6">
    <location>
        <begin position="364"/>
        <end position="392"/>
    </location>
</feature>
<keyword evidence="8" id="KW-0436">Ligase</keyword>
<feature type="transmembrane region" description="Helical" evidence="6">
    <location>
        <begin position="33"/>
        <end position="53"/>
    </location>
</feature>
<dbReference type="InterPro" id="IPR007016">
    <property type="entry name" value="O-antigen_ligase-rel_domated"/>
</dbReference>
<feature type="region of interest" description="Disordered" evidence="5">
    <location>
        <begin position="1"/>
        <end position="29"/>
    </location>
</feature>
<dbReference type="EMBL" id="JACIDH010000002">
    <property type="protein sequence ID" value="MBB3878523.1"/>
    <property type="molecule type" value="Genomic_DNA"/>
</dbReference>
<dbReference type="AlphaFoldDB" id="A0A7W6AAD0"/>